<evidence type="ECO:0000313" key="3">
    <source>
        <dbReference type="Ensembl" id="ENSNGAP00000019948.1"/>
    </source>
</evidence>
<gene>
    <name evidence="3" type="primary">Fam131a</name>
</gene>
<dbReference type="CTD" id="131408"/>
<evidence type="ECO:0000256" key="1">
    <source>
        <dbReference type="ARBA" id="ARBA00010635"/>
    </source>
</evidence>
<accession>A0A8C6WAI7</accession>
<organism evidence="3 4">
    <name type="scientific">Nannospalax galili</name>
    <name type="common">Northern Israeli blind subterranean mole rat</name>
    <name type="synonym">Spalax galili</name>
    <dbReference type="NCBI Taxonomy" id="1026970"/>
    <lineage>
        <taxon>Eukaryota</taxon>
        <taxon>Metazoa</taxon>
        <taxon>Chordata</taxon>
        <taxon>Craniata</taxon>
        <taxon>Vertebrata</taxon>
        <taxon>Euteleostomi</taxon>
        <taxon>Mammalia</taxon>
        <taxon>Eutheria</taxon>
        <taxon>Euarchontoglires</taxon>
        <taxon>Glires</taxon>
        <taxon>Rodentia</taxon>
        <taxon>Myomorpha</taxon>
        <taxon>Muroidea</taxon>
        <taxon>Spalacidae</taxon>
        <taxon>Spalacinae</taxon>
        <taxon>Nannospalax</taxon>
    </lineage>
</organism>
<dbReference type="PANTHER" id="PTHR15736:SF4">
    <property type="entry name" value="PROTEIN FAM131A"/>
    <property type="match status" value="1"/>
</dbReference>
<feature type="compositionally biased region" description="Acidic residues" evidence="2">
    <location>
        <begin position="355"/>
        <end position="365"/>
    </location>
</feature>
<sequence length="365" mass="39606">MPMISVLGKMFLWQREGPGGRWTCQTSRRVASDPAWAVEWIELPRGLSLSSLGSARTLRGWSRSPRPSSVDSQDLPEVNVGDTVAMLPKSRRALTIQEIAALARSSLHGISQVVKDHVTKPTAMAQGRVAHLIEWKGWSKPSDSSVALESAFSSYSDLSEGEQEARFAAGVAEQFAIAEAKLRAWSSVDGDDSTDDSYDEDFTGGTDTDMAGSLGPHLQDLFTGRRFSRPVRQGSVEPESDCSQTVSPDTLCSSLCSLEDGLLGSPARMMTSQMLGEELLLAKLPPSQESAFRSLGPLEGQDSFYNSPLTESCLSPTEEEPDSCKDCQLLCPLPVGSWERQRQVSDVASSGVISLDEDEVEPEEQ</sequence>
<dbReference type="InterPro" id="IPR026782">
    <property type="entry name" value="FAM131"/>
</dbReference>
<evidence type="ECO:0000256" key="2">
    <source>
        <dbReference type="SAM" id="MobiDB-lite"/>
    </source>
</evidence>
<dbReference type="OrthoDB" id="8903525at2759"/>
<dbReference type="PANTHER" id="PTHR15736">
    <property type="entry name" value="PROTEIN FAM131B-RELATED"/>
    <property type="match status" value="1"/>
</dbReference>
<protein>
    <submittedName>
        <fullName evidence="3">Family with sequence similarity 131, member A</fullName>
    </submittedName>
</protein>
<keyword evidence="4" id="KW-1185">Reference proteome</keyword>
<dbReference type="Proteomes" id="UP000694381">
    <property type="component" value="Unassembled WGS sequence"/>
</dbReference>
<dbReference type="RefSeq" id="XP_008829519.1">
    <property type="nucleotide sequence ID" value="XM_008831297.2"/>
</dbReference>
<feature type="region of interest" description="Disordered" evidence="2">
    <location>
        <begin position="342"/>
        <end position="365"/>
    </location>
</feature>
<comment type="similarity">
    <text evidence="1">Belongs to the FAM131 family.</text>
</comment>
<dbReference type="GeneID" id="103732656"/>
<reference evidence="3" key="1">
    <citation type="submission" date="2025-08" db="UniProtKB">
        <authorList>
            <consortium name="Ensembl"/>
        </authorList>
    </citation>
    <scope>IDENTIFICATION</scope>
</reference>
<dbReference type="Pfam" id="PF15010">
    <property type="entry name" value="FAM131"/>
    <property type="match status" value="1"/>
</dbReference>
<dbReference type="GeneTree" id="ENSGT00950000183106"/>
<dbReference type="AlphaFoldDB" id="A0A8C6WAI7"/>
<dbReference type="Ensembl" id="ENSNGAT00000025613.1">
    <property type="protein sequence ID" value="ENSNGAP00000019948.1"/>
    <property type="gene ID" value="ENSNGAG00000019596.1"/>
</dbReference>
<evidence type="ECO:0000313" key="4">
    <source>
        <dbReference type="Proteomes" id="UP000694381"/>
    </source>
</evidence>
<reference evidence="3" key="2">
    <citation type="submission" date="2025-09" db="UniProtKB">
        <authorList>
            <consortium name="Ensembl"/>
        </authorList>
    </citation>
    <scope>IDENTIFICATION</scope>
</reference>
<dbReference type="KEGG" id="ngi:103732656"/>
<proteinExistence type="inferred from homology"/>
<name>A0A8C6WAI7_NANGA</name>